<evidence type="ECO:0000313" key="2">
    <source>
        <dbReference type="WBParaSite" id="PS1159_v2.g13225.t1"/>
    </source>
</evidence>
<name>A0AC35F2L9_9BILA</name>
<protein>
    <submittedName>
        <fullName evidence="2">Uncharacterized protein</fullName>
    </submittedName>
</protein>
<dbReference type="WBParaSite" id="PS1159_v2.g13225.t1">
    <property type="protein sequence ID" value="PS1159_v2.g13225.t1"/>
    <property type="gene ID" value="PS1159_v2.g13225"/>
</dbReference>
<organism evidence="1 2">
    <name type="scientific">Panagrolaimus sp. PS1159</name>
    <dbReference type="NCBI Taxonomy" id="55785"/>
    <lineage>
        <taxon>Eukaryota</taxon>
        <taxon>Metazoa</taxon>
        <taxon>Ecdysozoa</taxon>
        <taxon>Nematoda</taxon>
        <taxon>Chromadorea</taxon>
        <taxon>Rhabditida</taxon>
        <taxon>Tylenchina</taxon>
        <taxon>Panagrolaimomorpha</taxon>
        <taxon>Panagrolaimoidea</taxon>
        <taxon>Panagrolaimidae</taxon>
        <taxon>Panagrolaimus</taxon>
    </lineage>
</organism>
<accession>A0AC35F2L9</accession>
<sequence length="480" mass="55431">MFAKEAFNKDASNFPPTRSYENEVNTTFISQILNRLTDKSKYDKRLRPLYGEDPVDVGITIHVSSISAVSEVHMDFTIDFYLRQTWHDPRLAFGKLDIGFEKIDSLTVGVDYLERLWKPDTFFPNEKQSIFHDATTHNSFLRIEPDGRVSTSQRMTVIATCPMLLRLFPLDTQKCKLEIESYGYTTADIDYFWGKTKTDKQESAVAFSDFTLPQFKRAGYRVAITKAQTSSGEYVRLYFEIILMRNLGFYLMNIIVPSILIVMVSWVSFWINRESSPARVNLGVITVLSITTVIITTNNQMPKVSYIKALDVFLNFCFLMVFSALVEYVCVAYLSKKLKMRKEKRKKLIENASQNDPRMQIYSQPLPPQNTTYTYRPPGLPLASPIIPTGSEIQEHDCDCRAIPLMQYPQQSHEPPPFYPMQVAYKKARRPTRFPNISPSGIDRCSRYAFPTLFISFNFIYWSIMKVLSATSENTDYVHF</sequence>
<proteinExistence type="predicted"/>
<evidence type="ECO:0000313" key="1">
    <source>
        <dbReference type="Proteomes" id="UP000887580"/>
    </source>
</evidence>
<reference evidence="2" key="1">
    <citation type="submission" date="2022-11" db="UniProtKB">
        <authorList>
            <consortium name="WormBaseParasite"/>
        </authorList>
    </citation>
    <scope>IDENTIFICATION</scope>
</reference>
<dbReference type="Proteomes" id="UP000887580">
    <property type="component" value="Unplaced"/>
</dbReference>